<dbReference type="Gene3D" id="3.90.75.20">
    <property type="match status" value="2"/>
</dbReference>
<dbReference type="SUPFAM" id="SSF54060">
    <property type="entry name" value="His-Me finger endonucleases"/>
    <property type="match status" value="2"/>
</dbReference>
<evidence type="ECO:0000313" key="5">
    <source>
        <dbReference type="EMBL" id="AIE38509.1"/>
    </source>
</evidence>
<dbReference type="EMBL" id="KF594192">
    <property type="protein sequence ID" value="AIE38724.1"/>
    <property type="molecule type" value="Genomic_DNA"/>
</dbReference>
<evidence type="ECO:0000313" key="4">
    <source>
        <dbReference type="EMBL" id="AIE38466.1"/>
    </source>
</evidence>
<dbReference type="InterPro" id="IPR044925">
    <property type="entry name" value="His-Me_finger_sf"/>
</dbReference>
<evidence type="ECO:0000313" key="11">
    <source>
        <dbReference type="EMBL" id="AIE38767.1"/>
    </source>
</evidence>
<name>A0A075EHQ1_9CAUD</name>
<evidence type="ECO:0000313" key="7">
    <source>
        <dbReference type="EMBL" id="AIE38595.1"/>
    </source>
</evidence>
<dbReference type="InterPro" id="IPR003615">
    <property type="entry name" value="HNH_nuc"/>
</dbReference>
<organism evidence="2">
    <name type="scientific">Siphovirus contig89</name>
    <dbReference type="NCBI Taxonomy" id="1518022"/>
    <lineage>
        <taxon>Viruses</taxon>
        <taxon>Duplodnaviria</taxon>
        <taxon>Heunggongvirae</taxon>
        <taxon>Uroviricota</taxon>
        <taxon>Caudoviricetes</taxon>
    </lineage>
</organism>
<dbReference type="EMBL" id="KF594193">
    <property type="protein sequence ID" value="AIE38767.1"/>
    <property type="molecule type" value="Genomic_DNA"/>
</dbReference>
<evidence type="ECO:0000313" key="9">
    <source>
        <dbReference type="EMBL" id="AIE38681.1"/>
    </source>
</evidence>
<dbReference type="EMBL" id="KF594190">
    <property type="protein sequence ID" value="AIE38638.1"/>
    <property type="molecule type" value="Genomic_DNA"/>
</dbReference>
<sequence length="244" mass="28550">MTIVDPMPDPNIYDIREDGTVYGKRSGKLIPIRTSRYGLPQIRFYKGHRYRVQLLSKIIWTHFHGEIPFMHEVRYVDGDPWNCSLENLYLKDLNEEFTPLDRWPGFAISKGGELINMETLHRIKPMMPPSRTNLMFSVRVNGESRTFPVAFTVWETFMGEKVNSHYLCHKDGNVWNCALDNLYLSDEYPYFPPKGDKEDGPKYKPIIEEDGKEYMPVEYYIHMVDGVKGERESGIPQHCRLGSY</sequence>
<evidence type="ECO:0000313" key="3">
    <source>
        <dbReference type="EMBL" id="AIE38423.1"/>
    </source>
</evidence>
<dbReference type="EMBL" id="KF594188">
    <property type="protein sequence ID" value="AIE38552.1"/>
    <property type="molecule type" value="Genomic_DNA"/>
</dbReference>
<dbReference type="EMBL" id="KF594186">
    <property type="protein sequence ID" value="AIE38466.1"/>
    <property type="molecule type" value="Genomic_DNA"/>
</dbReference>
<evidence type="ECO:0000313" key="12">
    <source>
        <dbReference type="EMBL" id="AIE38810.1"/>
    </source>
</evidence>
<evidence type="ECO:0000313" key="8">
    <source>
        <dbReference type="EMBL" id="AIE38638.1"/>
    </source>
</evidence>
<dbReference type="EMBL" id="KF594191">
    <property type="protein sequence ID" value="AIE38681.1"/>
    <property type="molecule type" value="Genomic_DNA"/>
</dbReference>
<reference evidence="2" key="1">
    <citation type="journal article" date="2014" name="ISME J.">
        <title>Human oral viruses are personal, persistent and gender-consistent.</title>
        <authorList>
            <person name="Abeles S.R."/>
            <person name="Robles-Sikisaka R."/>
            <person name="Ly M."/>
            <person name="Lum A.G."/>
            <person name="Salzman J."/>
            <person name="Boehm T.K."/>
            <person name="Pride D.T."/>
        </authorList>
    </citation>
    <scope>NUCLEOTIDE SEQUENCE</scope>
    <source>
        <strain evidence="9">Day14AM</strain>
        <strain evidence="2">Day1AM</strain>
        <strain evidence="3">Day1Noon</strain>
        <strain evidence="4">Day1PM</strain>
        <strain evidence="5">Day2AM</strain>
        <strain evidence="10">Day30AM</strain>
        <strain evidence="11">Day30Noon</strain>
        <strain evidence="6">Day4AM</strain>
        <strain evidence="12">Day60AM</strain>
        <strain evidence="7">Day7AM</strain>
        <strain evidence="8">Day7Noon</strain>
    </source>
</reference>
<protein>
    <recommendedName>
        <fullName evidence="1">HNH nuclease domain-containing protein</fullName>
    </recommendedName>
</protein>
<feature type="domain" description="HNH nuclease" evidence="1">
    <location>
        <begin position="58"/>
        <end position="90"/>
    </location>
</feature>
<dbReference type="EMBL" id="KF594194">
    <property type="protein sequence ID" value="AIE38810.1"/>
    <property type="molecule type" value="Genomic_DNA"/>
</dbReference>
<evidence type="ECO:0000313" key="10">
    <source>
        <dbReference type="EMBL" id="AIE38724.1"/>
    </source>
</evidence>
<evidence type="ECO:0000313" key="2">
    <source>
        <dbReference type="EMBL" id="AIE38380.1"/>
    </source>
</evidence>
<evidence type="ECO:0000259" key="1">
    <source>
        <dbReference type="Pfam" id="PF13392"/>
    </source>
</evidence>
<dbReference type="EMBL" id="KF594185">
    <property type="protein sequence ID" value="AIE38423.1"/>
    <property type="molecule type" value="Genomic_DNA"/>
</dbReference>
<evidence type="ECO:0000313" key="6">
    <source>
        <dbReference type="EMBL" id="AIE38552.1"/>
    </source>
</evidence>
<proteinExistence type="predicted"/>
<dbReference type="EMBL" id="KF594187">
    <property type="protein sequence ID" value="AIE38509.1"/>
    <property type="molecule type" value="Genomic_DNA"/>
</dbReference>
<dbReference type="EMBL" id="KF594189">
    <property type="protein sequence ID" value="AIE38595.1"/>
    <property type="molecule type" value="Genomic_DNA"/>
</dbReference>
<dbReference type="EMBL" id="KF594184">
    <property type="protein sequence ID" value="AIE38380.1"/>
    <property type="molecule type" value="Genomic_DNA"/>
</dbReference>
<dbReference type="Pfam" id="PF13392">
    <property type="entry name" value="HNH_3"/>
    <property type="match status" value="1"/>
</dbReference>
<accession>A0A075EHQ1</accession>